<protein>
    <submittedName>
        <fullName evidence="2">Mitochondrial protein AtMg00820</fullName>
    </submittedName>
</protein>
<dbReference type="Proteomes" id="UP000790787">
    <property type="component" value="Chromosome 4"/>
</dbReference>
<gene>
    <name evidence="2" type="primary">LOC142180154</name>
</gene>
<keyword evidence="1" id="KW-1185">Reference proteome</keyword>
<dbReference type="RefSeq" id="XP_075107191.1">
    <property type="nucleotide sequence ID" value="XM_075251090.1"/>
</dbReference>
<proteinExistence type="predicted"/>
<evidence type="ECO:0000313" key="2">
    <source>
        <dbReference type="RefSeq" id="XP_075107191.1"/>
    </source>
</evidence>
<organism evidence="1 2">
    <name type="scientific">Nicotiana tabacum</name>
    <name type="common">Common tobacco</name>
    <dbReference type="NCBI Taxonomy" id="4097"/>
    <lineage>
        <taxon>Eukaryota</taxon>
        <taxon>Viridiplantae</taxon>
        <taxon>Streptophyta</taxon>
        <taxon>Embryophyta</taxon>
        <taxon>Tracheophyta</taxon>
        <taxon>Spermatophyta</taxon>
        <taxon>Magnoliopsida</taxon>
        <taxon>eudicotyledons</taxon>
        <taxon>Gunneridae</taxon>
        <taxon>Pentapetalae</taxon>
        <taxon>asterids</taxon>
        <taxon>lamiids</taxon>
        <taxon>Solanales</taxon>
        <taxon>Solanaceae</taxon>
        <taxon>Nicotianoideae</taxon>
        <taxon>Nicotianeae</taxon>
        <taxon>Nicotiana</taxon>
    </lineage>
</organism>
<reference evidence="2" key="2">
    <citation type="submission" date="2025-08" db="UniProtKB">
        <authorList>
            <consortium name="RefSeq"/>
        </authorList>
    </citation>
    <scope>IDENTIFICATION</scope>
    <source>
        <tissue evidence="2">Leaf</tissue>
    </source>
</reference>
<accession>A0AC58UCH1</accession>
<sequence length="113" mass="12979">MSPKYRSYVSVFSVLKELHNFKKTVKDDRWITTMKQEVQALEVVDLLPGKTSIGSKLVYKIKFQANGEVERFKARLVAKGYNKQKGLDYHETFSLVAKMVTFRFVIALAASKD</sequence>
<reference evidence="1" key="1">
    <citation type="journal article" date="2014" name="Nat. Commun.">
        <title>The tobacco genome sequence and its comparison with those of tomato and potato.</title>
        <authorList>
            <person name="Sierro N."/>
            <person name="Battey J.N."/>
            <person name="Ouadi S."/>
            <person name="Bakaher N."/>
            <person name="Bovet L."/>
            <person name="Willig A."/>
            <person name="Goepfert S."/>
            <person name="Peitsch M.C."/>
            <person name="Ivanov N.V."/>
        </authorList>
    </citation>
    <scope>NUCLEOTIDE SEQUENCE [LARGE SCALE GENOMIC DNA]</scope>
</reference>
<name>A0AC58UCH1_TOBAC</name>
<evidence type="ECO:0000313" key="1">
    <source>
        <dbReference type="Proteomes" id="UP000790787"/>
    </source>
</evidence>